<accession>A0A5B7IGB8</accession>
<name>A0A5B7IGB8_PORTR</name>
<comment type="caution">
    <text evidence="1">The sequence shown here is derived from an EMBL/GenBank/DDBJ whole genome shotgun (WGS) entry which is preliminary data.</text>
</comment>
<keyword evidence="2" id="KW-1185">Reference proteome</keyword>
<dbReference type="Proteomes" id="UP000324222">
    <property type="component" value="Unassembled WGS sequence"/>
</dbReference>
<gene>
    <name evidence="1" type="ORF">E2C01_078192</name>
</gene>
<evidence type="ECO:0000313" key="2">
    <source>
        <dbReference type="Proteomes" id="UP000324222"/>
    </source>
</evidence>
<dbReference type="EMBL" id="VSRR010062646">
    <property type="protein sequence ID" value="MPC83480.1"/>
    <property type="molecule type" value="Genomic_DNA"/>
</dbReference>
<protein>
    <submittedName>
        <fullName evidence="1">Uncharacterized protein</fullName>
    </submittedName>
</protein>
<evidence type="ECO:0000313" key="1">
    <source>
        <dbReference type="EMBL" id="MPC83480.1"/>
    </source>
</evidence>
<proteinExistence type="predicted"/>
<organism evidence="1 2">
    <name type="scientific">Portunus trituberculatus</name>
    <name type="common">Swimming crab</name>
    <name type="synonym">Neptunus trituberculatus</name>
    <dbReference type="NCBI Taxonomy" id="210409"/>
    <lineage>
        <taxon>Eukaryota</taxon>
        <taxon>Metazoa</taxon>
        <taxon>Ecdysozoa</taxon>
        <taxon>Arthropoda</taxon>
        <taxon>Crustacea</taxon>
        <taxon>Multicrustacea</taxon>
        <taxon>Malacostraca</taxon>
        <taxon>Eumalacostraca</taxon>
        <taxon>Eucarida</taxon>
        <taxon>Decapoda</taxon>
        <taxon>Pleocyemata</taxon>
        <taxon>Brachyura</taxon>
        <taxon>Eubrachyura</taxon>
        <taxon>Portunoidea</taxon>
        <taxon>Portunidae</taxon>
        <taxon>Portuninae</taxon>
        <taxon>Portunus</taxon>
    </lineage>
</organism>
<dbReference type="AlphaFoldDB" id="A0A5B7IGB8"/>
<reference evidence="1 2" key="1">
    <citation type="submission" date="2019-05" db="EMBL/GenBank/DDBJ databases">
        <title>Another draft genome of Portunus trituberculatus and its Hox gene families provides insights of decapod evolution.</title>
        <authorList>
            <person name="Jeong J.-H."/>
            <person name="Song I."/>
            <person name="Kim S."/>
            <person name="Choi T."/>
            <person name="Kim D."/>
            <person name="Ryu S."/>
            <person name="Kim W."/>
        </authorList>
    </citation>
    <scope>NUCLEOTIDE SEQUENCE [LARGE SCALE GENOMIC DNA]</scope>
    <source>
        <tissue evidence="1">Muscle</tissue>
    </source>
</reference>
<sequence length="21" mass="2249">MCPVSTAGRTLVKFGGWPNQV</sequence>